<dbReference type="GO" id="GO:0042276">
    <property type="term" value="P:error-prone translesion synthesis"/>
    <property type="evidence" value="ECO:0007669"/>
    <property type="project" value="InterPro"/>
</dbReference>
<dbReference type="AlphaFoldDB" id="A0AA39LI32"/>
<dbReference type="EC" id="2.7.7.7" evidence="2"/>
<keyword evidence="3" id="KW-0239">DNA-directed DNA polymerase</keyword>
<evidence type="ECO:0000256" key="4">
    <source>
        <dbReference type="ARBA" id="ARBA00026139"/>
    </source>
</evidence>
<dbReference type="GO" id="GO:0009411">
    <property type="term" value="P:response to UV"/>
    <property type="evidence" value="ECO:0007669"/>
    <property type="project" value="TreeGrafter"/>
</dbReference>
<evidence type="ECO:0000256" key="8">
    <source>
        <dbReference type="SAM" id="MobiDB-lite"/>
    </source>
</evidence>
<feature type="region of interest" description="Disordered" evidence="8">
    <location>
        <begin position="351"/>
        <end position="373"/>
    </location>
</feature>
<dbReference type="InterPro" id="IPR044917">
    <property type="entry name" value="PRIMPOL"/>
</dbReference>
<dbReference type="PANTHER" id="PTHR31399:SF0">
    <property type="entry name" value="DNA-DIRECTED PRIMASE_POLYMERASE PROTEIN"/>
    <property type="match status" value="1"/>
</dbReference>
<dbReference type="PANTHER" id="PTHR31399">
    <property type="entry name" value="DNA-DIRECTED PRIMASE / POLYMERASE PROTEIN"/>
    <property type="match status" value="1"/>
</dbReference>
<evidence type="ECO:0000313" key="10">
    <source>
        <dbReference type="Proteomes" id="UP001175271"/>
    </source>
</evidence>
<dbReference type="GO" id="GO:0005634">
    <property type="term" value="C:nucleus"/>
    <property type="evidence" value="ECO:0007669"/>
    <property type="project" value="TreeGrafter"/>
</dbReference>
<keyword evidence="3" id="KW-0548">Nucleotidyltransferase</keyword>
<organism evidence="9 10">
    <name type="scientific">Steinernema hermaphroditum</name>
    <dbReference type="NCBI Taxonomy" id="289476"/>
    <lineage>
        <taxon>Eukaryota</taxon>
        <taxon>Metazoa</taxon>
        <taxon>Ecdysozoa</taxon>
        <taxon>Nematoda</taxon>
        <taxon>Chromadorea</taxon>
        <taxon>Rhabditida</taxon>
        <taxon>Tylenchina</taxon>
        <taxon>Panagrolaimomorpha</taxon>
        <taxon>Strongyloidoidea</taxon>
        <taxon>Steinernematidae</taxon>
        <taxon>Steinernema</taxon>
    </lineage>
</organism>
<dbReference type="GO" id="GO:0003682">
    <property type="term" value="F:chromatin binding"/>
    <property type="evidence" value="ECO:0007669"/>
    <property type="project" value="TreeGrafter"/>
</dbReference>
<dbReference type="EC" id="2.7.7.102" evidence="6"/>
<dbReference type="Pfam" id="PF03121">
    <property type="entry name" value="Herpes_UL52"/>
    <property type="match status" value="1"/>
</dbReference>
<dbReference type="GO" id="GO:0006264">
    <property type="term" value="P:mitochondrial DNA replication"/>
    <property type="evidence" value="ECO:0007669"/>
    <property type="project" value="TreeGrafter"/>
</dbReference>
<dbReference type="GO" id="GO:0003887">
    <property type="term" value="F:DNA-directed DNA polymerase activity"/>
    <property type="evidence" value="ECO:0007669"/>
    <property type="project" value="UniProtKB-KW"/>
</dbReference>
<dbReference type="EMBL" id="JAUCMV010000005">
    <property type="protein sequence ID" value="KAK0398087.1"/>
    <property type="molecule type" value="Genomic_DNA"/>
</dbReference>
<comment type="caution">
    <text evidence="9">The sequence shown here is derived from an EMBL/GenBank/DDBJ whole genome shotgun (WGS) entry which is preliminary data.</text>
</comment>
<reference evidence="9" key="1">
    <citation type="submission" date="2023-06" db="EMBL/GenBank/DDBJ databases">
        <title>Genomic analysis of the entomopathogenic nematode Steinernema hermaphroditum.</title>
        <authorList>
            <person name="Schwarz E.M."/>
            <person name="Heppert J.K."/>
            <person name="Baniya A."/>
            <person name="Schwartz H.T."/>
            <person name="Tan C.-H."/>
            <person name="Antoshechkin I."/>
            <person name="Sternberg P.W."/>
            <person name="Goodrich-Blair H."/>
            <person name="Dillman A.R."/>
        </authorList>
    </citation>
    <scope>NUCLEOTIDE SEQUENCE</scope>
    <source>
        <strain evidence="9">PS9179</strain>
        <tissue evidence="9">Whole animal</tissue>
    </source>
</reference>
<feature type="compositionally biased region" description="Polar residues" evidence="8">
    <location>
        <begin position="364"/>
        <end position="373"/>
    </location>
</feature>
<sequence>MGSNAATSLMNVGDVFARQREALAAWKAQNHSRIFSFESSQLSKGSRQYLVINLESFWTWYIRATERHIYEVIPEDTPCRLYFDLEFYRECNAGLNELNVLQEFCDACVEVLSEHFVLSESVSAERSFHILDSSNTEKFSAHMTRRTVAFTFLGTDDTSQKQMFLDSLVVPEHFNTHPLVISQGSVSTSLSCFVSGAVSTNCWGSNDAESPFPMVEDFILEINRKFKSTVRIRSWRVSPQTELIGPQLFYQLHGSRYCFNIGREHRSNHVYWVVNIQKFNCYQKCFDPDCAGFKSYQFALPYFARRELEEKKRYYENIGVSNTNDSSEASKYSPTEEYDSFYDTEFDKQLAPSPVNQHEDSFYDPSTDSIFLK</sequence>
<name>A0AA39LI32_9BILA</name>
<gene>
    <name evidence="9" type="ORF">QR680_002422</name>
</gene>
<evidence type="ECO:0000256" key="3">
    <source>
        <dbReference type="ARBA" id="ARBA00022932"/>
    </source>
</evidence>
<protein>
    <recommendedName>
        <fullName evidence="4">DNA-directed primase/polymerase protein</fullName>
        <ecNumber evidence="6">2.7.7.102</ecNumber>
        <ecNumber evidence="2">2.7.7.7</ecNumber>
    </recommendedName>
</protein>
<comment type="catalytic activity">
    <reaction evidence="5">
        <text>ssDNA + n NTP = ssDNA/pppN(pN)n-1 hybrid + (n-1) diphosphate.</text>
        <dbReference type="EC" id="2.7.7.102"/>
    </reaction>
</comment>
<dbReference type="Proteomes" id="UP001175271">
    <property type="component" value="Unassembled WGS sequence"/>
</dbReference>
<comment type="catalytic activity">
    <reaction evidence="7">
        <text>DNA(n) + a 2'-deoxyribonucleoside 5'-triphosphate = DNA(n+1) + diphosphate</text>
        <dbReference type="Rhea" id="RHEA:22508"/>
        <dbReference type="Rhea" id="RHEA-COMP:17339"/>
        <dbReference type="Rhea" id="RHEA-COMP:17340"/>
        <dbReference type="ChEBI" id="CHEBI:33019"/>
        <dbReference type="ChEBI" id="CHEBI:61560"/>
        <dbReference type="ChEBI" id="CHEBI:173112"/>
        <dbReference type="EC" id="2.7.7.7"/>
    </reaction>
    <physiologicalReaction direction="left-to-right" evidence="7">
        <dbReference type="Rhea" id="RHEA:22509"/>
    </physiologicalReaction>
</comment>
<keyword evidence="3" id="KW-0808">Transferase</keyword>
<proteinExistence type="inferred from homology"/>
<evidence type="ECO:0000256" key="1">
    <source>
        <dbReference type="ARBA" id="ARBA00009762"/>
    </source>
</evidence>
<dbReference type="GO" id="GO:0031297">
    <property type="term" value="P:replication fork processing"/>
    <property type="evidence" value="ECO:0007669"/>
    <property type="project" value="TreeGrafter"/>
</dbReference>
<evidence type="ECO:0000256" key="7">
    <source>
        <dbReference type="ARBA" id="ARBA00047303"/>
    </source>
</evidence>
<dbReference type="GO" id="GO:0005759">
    <property type="term" value="C:mitochondrial matrix"/>
    <property type="evidence" value="ECO:0007669"/>
    <property type="project" value="TreeGrafter"/>
</dbReference>
<evidence type="ECO:0000256" key="6">
    <source>
        <dbReference type="ARBA" id="ARBA00044768"/>
    </source>
</evidence>
<evidence type="ECO:0000313" key="9">
    <source>
        <dbReference type="EMBL" id="KAK0398087.1"/>
    </source>
</evidence>
<evidence type="ECO:0000256" key="5">
    <source>
        <dbReference type="ARBA" id="ARBA00044677"/>
    </source>
</evidence>
<comment type="similarity">
    <text evidence="1">Belongs to the eukaryotic-type primase small subunit family.</text>
</comment>
<evidence type="ECO:0000256" key="2">
    <source>
        <dbReference type="ARBA" id="ARBA00012417"/>
    </source>
</evidence>
<accession>A0AA39LI32</accession>
<keyword evidence="10" id="KW-1185">Reference proteome</keyword>